<dbReference type="InterPro" id="IPR001597">
    <property type="entry name" value="ArAA_b-elim_lyase/Thr_aldolase"/>
</dbReference>
<dbReference type="EMBL" id="PZEV01000070">
    <property type="protein sequence ID" value="PTI49441.1"/>
    <property type="molecule type" value="Genomic_DNA"/>
</dbReference>
<protein>
    <submittedName>
        <fullName evidence="5">Low specificity L-threonine aldolase</fullName>
    </submittedName>
</protein>
<dbReference type="Pfam" id="PF01212">
    <property type="entry name" value="Beta_elim_lyase"/>
    <property type="match status" value="1"/>
</dbReference>
<keyword evidence="3" id="KW-0663">Pyridoxal phosphate</keyword>
<dbReference type="InterPro" id="IPR015421">
    <property type="entry name" value="PyrdxlP-dep_Trfase_major"/>
</dbReference>
<dbReference type="Proteomes" id="UP000240717">
    <property type="component" value="Unassembled WGS sequence"/>
</dbReference>
<dbReference type="AlphaFoldDB" id="A0A2T4PXH1"/>
<dbReference type="PANTHER" id="PTHR48097">
    <property type="entry name" value="L-THREONINE ALDOLASE-RELATED"/>
    <property type="match status" value="1"/>
</dbReference>
<accession>A0A2T4PXH1</accession>
<comment type="similarity">
    <text evidence="2">Belongs to the threonine aldolase family.</text>
</comment>
<sequence>MLSFENDYLEGAHEKVLQRLIETNRIQAPGYGFDQFTDLAIQQIKHKIKCPDATIRFLVGGTQTNQVVINSMLESYEGVISADTGHVAVHEGGAIEYSGHKVLTIPSSEGKITANGVEDYIETFNSDFKRDHMVFPGMVYISHPTEYGTLYSKSELEALSNVCRKHNLPLFMDGARLGYGLMSDHSDMTIEDVANYCDIFYIGGTKIGALCGEAVVFTKQNEPKHFTTRIKHHGALLAKGRLTGIQFLELFTDDLYFKISRHAIEMANKMKEGFLKKGYRLYFDSPTNQQFFILSNDKIKELKQKVKFAVWEKYDDQHRVVRFATSWATTEENVNRLLELI</sequence>
<dbReference type="InterPro" id="IPR015422">
    <property type="entry name" value="PyrdxlP-dep_Trfase_small"/>
</dbReference>
<reference evidence="5 6" key="1">
    <citation type="journal article" date="2016" name="Front. Microbiol.">
        <title>Comprehensive Phylogenetic Analysis of Bovine Non-aureus Staphylococci Species Based on Whole-Genome Sequencing.</title>
        <authorList>
            <person name="Naushad S."/>
            <person name="Barkema H.W."/>
            <person name="Luby C."/>
            <person name="Condas L.A."/>
            <person name="Nobrega D.B."/>
            <person name="Carson D.A."/>
            <person name="De Buck J."/>
        </authorList>
    </citation>
    <scope>NUCLEOTIDE SEQUENCE [LARGE SCALE GENOMIC DNA]</scope>
    <source>
        <strain evidence="5 6">SNUC 2993</strain>
    </source>
</reference>
<name>A0A2T4PXH1_STAWA</name>
<dbReference type="STRING" id="1194526.A284_07055"/>
<dbReference type="SUPFAM" id="SSF53383">
    <property type="entry name" value="PLP-dependent transferases"/>
    <property type="match status" value="1"/>
</dbReference>
<evidence type="ECO:0000313" key="5">
    <source>
        <dbReference type="EMBL" id="PTI49441.1"/>
    </source>
</evidence>
<organism evidence="5 6">
    <name type="scientific">Staphylococcus warneri</name>
    <dbReference type="NCBI Taxonomy" id="1292"/>
    <lineage>
        <taxon>Bacteria</taxon>
        <taxon>Bacillati</taxon>
        <taxon>Bacillota</taxon>
        <taxon>Bacilli</taxon>
        <taxon>Bacillales</taxon>
        <taxon>Staphylococcaceae</taxon>
        <taxon>Staphylococcus</taxon>
    </lineage>
</organism>
<dbReference type="PANTHER" id="PTHR48097:SF5">
    <property type="entry name" value="LOW SPECIFICITY L-THREONINE ALDOLASE"/>
    <property type="match status" value="1"/>
</dbReference>
<evidence type="ECO:0000259" key="4">
    <source>
        <dbReference type="Pfam" id="PF01212"/>
    </source>
</evidence>
<evidence type="ECO:0000256" key="2">
    <source>
        <dbReference type="ARBA" id="ARBA00006966"/>
    </source>
</evidence>
<dbReference type="GO" id="GO:0016829">
    <property type="term" value="F:lyase activity"/>
    <property type="evidence" value="ECO:0007669"/>
    <property type="project" value="InterPro"/>
</dbReference>
<dbReference type="RefSeq" id="WP_107533042.1">
    <property type="nucleotide sequence ID" value="NZ_PZEV01000070.1"/>
</dbReference>
<dbReference type="InterPro" id="IPR015424">
    <property type="entry name" value="PyrdxlP-dep_Trfase"/>
</dbReference>
<evidence type="ECO:0000313" key="6">
    <source>
        <dbReference type="Proteomes" id="UP000240717"/>
    </source>
</evidence>
<evidence type="ECO:0000256" key="1">
    <source>
        <dbReference type="ARBA" id="ARBA00001933"/>
    </source>
</evidence>
<evidence type="ECO:0000256" key="3">
    <source>
        <dbReference type="ARBA" id="ARBA00022898"/>
    </source>
</evidence>
<gene>
    <name evidence="5" type="ORF">BU085_12090</name>
</gene>
<dbReference type="GO" id="GO:0006520">
    <property type="term" value="P:amino acid metabolic process"/>
    <property type="evidence" value="ECO:0007669"/>
    <property type="project" value="InterPro"/>
</dbReference>
<proteinExistence type="inferred from homology"/>
<dbReference type="Gene3D" id="3.40.640.10">
    <property type="entry name" value="Type I PLP-dependent aspartate aminotransferase-like (Major domain)"/>
    <property type="match status" value="1"/>
</dbReference>
<comment type="caution">
    <text evidence="5">The sequence shown here is derived from an EMBL/GenBank/DDBJ whole genome shotgun (WGS) entry which is preliminary data.</text>
</comment>
<comment type="cofactor">
    <cofactor evidence="1">
        <name>pyridoxal 5'-phosphate</name>
        <dbReference type="ChEBI" id="CHEBI:597326"/>
    </cofactor>
</comment>
<feature type="domain" description="Aromatic amino acid beta-eliminating lyase/threonine aldolase" evidence="4">
    <location>
        <begin position="54"/>
        <end position="247"/>
    </location>
</feature>
<dbReference type="Gene3D" id="3.90.1150.10">
    <property type="entry name" value="Aspartate Aminotransferase, domain 1"/>
    <property type="match status" value="1"/>
</dbReference>